<gene>
    <name evidence="1" type="ORF">AVEN_138953_1</name>
</gene>
<keyword evidence="2" id="KW-1185">Reference proteome</keyword>
<organism evidence="1 2">
    <name type="scientific">Araneus ventricosus</name>
    <name type="common">Orbweaver spider</name>
    <name type="synonym">Epeira ventricosa</name>
    <dbReference type="NCBI Taxonomy" id="182803"/>
    <lineage>
        <taxon>Eukaryota</taxon>
        <taxon>Metazoa</taxon>
        <taxon>Ecdysozoa</taxon>
        <taxon>Arthropoda</taxon>
        <taxon>Chelicerata</taxon>
        <taxon>Arachnida</taxon>
        <taxon>Araneae</taxon>
        <taxon>Araneomorphae</taxon>
        <taxon>Entelegynae</taxon>
        <taxon>Araneoidea</taxon>
        <taxon>Araneidae</taxon>
        <taxon>Araneus</taxon>
    </lineage>
</organism>
<dbReference type="AlphaFoldDB" id="A0A4Y2MQX9"/>
<reference evidence="1 2" key="1">
    <citation type="journal article" date="2019" name="Sci. Rep.">
        <title>Orb-weaving spider Araneus ventricosus genome elucidates the spidroin gene catalogue.</title>
        <authorList>
            <person name="Kono N."/>
            <person name="Nakamura H."/>
            <person name="Ohtoshi R."/>
            <person name="Moran D.A.P."/>
            <person name="Shinohara A."/>
            <person name="Yoshida Y."/>
            <person name="Fujiwara M."/>
            <person name="Mori M."/>
            <person name="Tomita M."/>
            <person name="Arakawa K."/>
        </authorList>
    </citation>
    <scope>NUCLEOTIDE SEQUENCE [LARGE SCALE GENOMIC DNA]</scope>
</reference>
<dbReference type="Proteomes" id="UP000499080">
    <property type="component" value="Unassembled WGS sequence"/>
</dbReference>
<name>A0A4Y2MQX9_ARAVE</name>
<sequence>MTSGSYLHNVASKFKPEAEDWNAEDIWAGGKESRSVWGGLAHDEPLKRYCRTYFVINVGNELFHVVWTPFQEAASTTENILWKNTLS</sequence>
<proteinExistence type="predicted"/>
<comment type="caution">
    <text evidence="1">The sequence shown here is derived from an EMBL/GenBank/DDBJ whole genome shotgun (WGS) entry which is preliminary data.</text>
</comment>
<evidence type="ECO:0000313" key="2">
    <source>
        <dbReference type="Proteomes" id="UP000499080"/>
    </source>
</evidence>
<accession>A0A4Y2MQX9</accession>
<evidence type="ECO:0000313" key="1">
    <source>
        <dbReference type="EMBL" id="GBN29525.1"/>
    </source>
</evidence>
<dbReference type="EMBL" id="BGPR01007788">
    <property type="protein sequence ID" value="GBN29525.1"/>
    <property type="molecule type" value="Genomic_DNA"/>
</dbReference>
<protein>
    <submittedName>
        <fullName evidence="1">Uncharacterized protein</fullName>
    </submittedName>
</protein>